<dbReference type="Proteomes" id="UP000006036">
    <property type="component" value="Chromosome 1"/>
</dbReference>
<dbReference type="AlphaFoldDB" id="A0AAI8MQD9"/>
<evidence type="ECO:0000313" key="1">
    <source>
        <dbReference type="EMBL" id="BAM33466.1"/>
    </source>
</evidence>
<accession>A0AAI8MQD9</accession>
<dbReference type="KEGG" id="hcb:HCBAA847_2251"/>
<gene>
    <name evidence="1" type="ORF">HCBAA847_2251</name>
</gene>
<evidence type="ECO:0000313" key="2">
    <source>
        <dbReference type="Proteomes" id="UP000006036"/>
    </source>
</evidence>
<name>A0AAI8MQD9_9HELI</name>
<sequence length="59" mass="6257">MSGRAFLSGAGKSLSIAKGGIMLPSHKIKIAIFDSYVLWLTAYDTCGAFFKCAVCHTAT</sequence>
<protein>
    <submittedName>
        <fullName evidence="1">Uncharacterized protein</fullName>
    </submittedName>
</protein>
<proteinExistence type="predicted"/>
<dbReference type="EMBL" id="AP012492">
    <property type="protein sequence ID" value="BAM33466.1"/>
    <property type="molecule type" value="Genomic_DNA"/>
</dbReference>
<organism evidence="1 2">
    <name type="scientific">Helicobacter cinaedi CCUG 18818 = ATCC BAA-847</name>
    <dbReference type="NCBI Taxonomy" id="537971"/>
    <lineage>
        <taxon>Bacteria</taxon>
        <taxon>Pseudomonadati</taxon>
        <taxon>Campylobacterota</taxon>
        <taxon>Epsilonproteobacteria</taxon>
        <taxon>Campylobacterales</taxon>
        <taxon>Helicobacteraceae</taxon>
        <taxon>Helicobacter</taxon>
    </lineage>
</organism>
<reference evidence="1 2" key="1">
    <citation type="journal article" date="2012" name="J. Bacteriol.">
        <title>Complete Genome Sequence of Helicobacter cinaedi Type Strain ATCC BAA-847.</title>
        <authorList>
            <person name="Miyoshi-Akiyama T."/>
            <person name="Takeshita N."/>
            <person name="Ohmagari N."/>
            <person name="Kirikae T."/>
        </authorList>
    </citation>
    <scope>NUCLEOTIDE SEQUENCE [LARGE SCALE GENOMIC DNA]</scope>
    <source>
        <strain evidence="1 2">ATCC BAA-847</strain>
    </source>
</reference>